<comment type="caution">
    <text evidence="1">The sequence shown here is derived from an EMBL/GenBank/DDBJ whole genome shotgun (WGS) entry which is preliminary data.</text>
</comment>
<keyword evidence="2" id="KW-1185">Reference proteome</keyword>
<proteinExistence type="predicted"/>
<evidence type="ECO:0000313" key="1">
    <source>
        <dbReference type="EMBL" id="CAG8817398.1"/>
    </source>
</evidence>
<sequence>DIDIRASLMQIFLKLQKLAANKQMDTSPTLNPLGSLYGSQILKENEIDFWFEI</sequence>
<gene>
    <name evidence="1" type="ORF">DERYTH_LOCUS26432</name>
</gene>
<dbReference type="Proteomes" id="UP000789405">
    <property type="component" value="Unassembled WGS sequence"/>
</dbReference>
<dbReference type="AlphaFoldDB" id="A0A9N9K9Y1"/>
<accession>A0A9N9K9Y1</accession>
<feature type="non-terminal residue" evidence="1">
    <location>
        <position position="53"/>
    </location>
</feature>
<reference evidence="1" key="1">
    <citation type="submission" date="2021-06" db="EMBL/GenBank/DDBJ databases">
        <authorList>
            <person name="Kallberg Y."/>
            <person name="Tangrot J."/>
            <person name="Rosling A."/>
        </authorList>
    </citation>
    <scope>NUCLEOTIDE SEQUENCE</scope>
    <source>
        <strain evidence="1">MA453B</strain>
    </source>
</reference>
<protein>
    <submittedName>
        <fullName evidence="1">13194_t:CDS:1</fullName>
    </submittedName>
</protein>
<feature type="non-terminal residue" evidence="1">
    <location>
        <position position="1"/>
    </location>
</feature>
<evidence type="ECO:0000313" key="2">
    <source>
        <dbReference type="Proteomes" id="UP000789405"/>
    </source>
</evidence>
<dbReference type="EMBL" id="CAJVPY010055196">
    <property type="protein sequence ID" value="CAG8817398.1"/>
    <property type="molecule type" value="Genomic_DNA"/>
</dbReference>
<organism evidence="1 2">
    <name type="scientific">Dentiscutata erythropus</name>
    <dbReference type="NCBI Taxonomy" id="1348616"/>
    <lineage>
        <taxon>Eukaryota</taxon>
        <taxon>Fungi</taxon>
        <taxon>Fungi incertae sedis</taxon>
        <taxon>Mucoromycota</taxon>
        <taxon>Glomeromycotina</taxon>
        <taxon>Glomeromycetes</taxon>
        <taxon>Diversisporales</taxon>
        <taxon>Gigasporaceae</taxon>
        <taxon>Dentiscutata</taxon>
    </lineage>
</organism>
<name>A0A9N9K9Y1_9GLOM</name>